<comment type="caution">
    <text evidence="2">The sequence shown here is derived from an EMBL/GenBank/DDBJ whole genome shotgun (WGS) entry which is preliminary data.</text>
</comment>
<protein>
    <submittedName>
        <fullName evidence="2">Uncharacterized protein</fullName>
    </submittedName>
</protein>
<gene>
    <name evidence="2" type="ORF">OHC33_005064</name>
</gene>
<accession>A0AAN8I945</accession>
<evidence type="ECO:0000313" key="3">
    <source>
        <dbReference type="Proteomes" id="UP001316803"/>
    </source>
</evidence>
<name>A0AAN8I945_9EURO</name>
<dbReference type="EMBL" id="JAKLMC020000010">
    <property type="protein sequence ID" value="KAK5953795.1"/>
    <property type="molecule type" value="Genomic_DNA"/>
</dbReference>
<organism evidence="2 3">
    <name type="scientific">Knufia fluminis</name>
    <dbReference type="NCBI Taxonomy" id="191047"/>
    <lineage>
        <taxon>Eukaryota</taxon>
        <taxon>Fungi</taxon>
        <taxon>Dikarya</taxon>
        <taxon>Ascomycota</taxon>
        <taxon>Pezizomycotina</taxon>
        <taxon>Eurotiomycetes</taxon>
        <taxon>Chaetothyriomycetidae</taxon>
        <taxon>Chaetothyriales</taxon>
        <taxon>Trichomeriaceae</taxon>
        <taxon>Knufia</taxon>
    </lineage>
</organism>
<dbReference type="AlphaFoldDB" id="A0AAN8I945"/>
<evidence type="ECO:0000256" key="1">
    <source>
        <dbReference type="SAM" id="MobiDB-lite"/>
    </source>
</evidence>
<proteinExistence type="predicted"/>
<evidence type="ECO:0000313" key="2">
    <source>
        <dbReference type="EMBL" id="KAK5953795.1"/>
    </source>
</evidence>
<sequence length="202" mass="23481">MPHSTAKPPSVATVPDQAATKPCHRSNPFTSLEERKWLHDRSEGDVHKLIVDTYRLRMADQHRSNDKISKANIHRGAEQAATINDFHSFIATSLGLDHDRKEAKQIFPSWWTAMVQHRCYKFAEADEFSNICKPVTREEIQEHYKDELMPMQMRVFSEQIDGYNSGYLPAQGFARLQSSKEKGYDDYGISIERWEQMNFNFI</sequence>
<feature type="region of interest" description="Disordered" evidence="1">
    <location>
        <begin position="1"/>
        <end position="27"/>
    </location>
</feature>
<keyword evidence="3" id="KW-1185">Reference proteome</keyword>
<dbReference type="Proteomes" id="UP001316803">
    <property type="component" value="Unassembled WGS sequence"/>
</dbReference>
<reference evidence="2 3" key="1">
    <citation type="submission" date="2022-12" db="EMBL/GenBank/DDBJ databases">
        <title>Genomic features and morphological characterization of a novel Knufia sp. strain isolated from spacecraft assembly facility.</title>
        <authorList>
            <person name="Teixeira M."/>
            <person name="Chander A.M."/>
            <person name="Stajich J.E."/>
            <person name="Venkateswaran K."/>
        </authorList>
    </citation>
    <scope>NUCLEOTIDE SEQUENCE [LARGE SCALE GENOMIC DNA]</scope>
    <source>
        <strain evidence="2 3">FJI-L2-BK-P2</strain>
    </source>
</reference>